<organism evidence="10 11">
    <name type="scientific">Paenibacillus dendrobii</name>
    <dbReference type="NCBI Taxonomy" id="2691084"/>
    <lineage>
        <taxon>Bacteria</taxon>
        <taxon>Bacillati</taxon>
        <taxon>Bacillota</taxon>
        <taxon>Bacilli</taxon>
        <taxon>Bacillales</taxon>
        <taxon>Paenibacillaceae</taxon>
        <taxon>Paenibacillus</taxon>
    </lineage>
</organism>
<name>A0A7X3IH01_9BACL</name>
<comment type="caution">
    <text evidence="10">The sequence shown here is derived from an EMBL/GenBank/DDBJ whole genome shotgun (WGS) entry which is preliminary data.</text>
</comment>
<dbReference type="PANTHER" id="PTHR48111:SF31">
    <property type="entry name" value="TRANSCRIPTIONAL REGULATORY PROTEIN YXDJ"/>
    <property type="match status" value="1"/>
</dbReference>
<evidence type="ECO:0000256" key="6">
    <source>
        <dbReference type="PROSITE-ProRule" id="PRU00169"/>
    </source>
</evidence>
<dbReference type="Gene3D" id="6.10.250.690">
    <property type="match status" value="1"/>
</dbReference>
<dbReference type="EMBL" id="WUBI01000001">
    <property type="protein sequence ID" value="MWV43111.1"/>
    <property type="molecule type" value="Genomic_DNA"/>
</dbReference>
<dbReference type="Gene3D" id="1.10.10.10">
    <property type="entry name" value="Winged helix-like DNA-binding domain superfamily/Winged helix DNA-binding domain"/>
    <property type="match status" value="1"/>
</dbReference>
<dbReference type="SUPFAM" id="SSF52172">
    <property type="entry name" value="CheY-like"/>
    <property type="match status" value="1"/>
</dbReference>
<dbReference type="GO" id="GO:0000976">
    <property type="term" value="F:transcription cis-regulatory region binding"/>
    <property type="evidence" value="ECO:0007669"/>
    <property type="project" value="TreeGrafter"/>
</dbReference>
<dbReference type="Pfam" id="PF00072">
    <property type="entry name" value="Response_reg"/>
    <property type="match status" value="1"/>
</dbReference>
<dbReference type="SUPFAM" id="SSF46894">
    <property type="entry name" value="C-terminal effector domain of the bipartite response regulators"/>
    <property type="match status" value="1"/>
</dbReference>
<dbReference type="SMART" id="SM00448">
    <property type="entry name" value="REC"/>
    <property type="match status" value="1"/>
</dbReference>
<evidence type="ECO:0000256" key="5">
    <source>
        <dbReference type="ARBA" id="ARBA00023163"/>
    </source>
</evidence>
<dbReference type="PROSITE" id="PS51755">
    <property type="entry name" value="OMPR_PHOB"/>
    <property type="match status" value="1"/>
</dbReference>
<protein>
    <submittedName>
        <fullName evidence="10">Response regulator</fullName>
    </submittedName>
</protein>
<accession>A0A7X3IH01</accession>
<dbReference type="InterPro" id="IPR001789">
    <property type="entry name" value="Sig_transdc_resp-reg_receiver"/>
</dbReference>
<gene>
    <name evidence="10" type="ORF">GRF59_05660</name>
</gene>
<evidence type="ECO:0000256" key="1">
    <source>
        <dbReference type="ARBA" id="ARBA00022553"/>
    </source>
</evidence>
<dbReference type="CDD" id="cd00383">
    <property type="entry name" value="trans_reg_C"/>
    <property type="match status" value="1"/>
</dbReference>
<evidence type="ECO:0000313" key="11">
    <source>
        <dbReference type="Proteomes" id="UP000460318"/>
    </source>
</evidence>
<dbReference type="GO" id="GO:0032993">
    <property type="term" value="C:protein-DNA complex"/>
    <property type="evidence" value="ECO:0007669"/>
    <property type="project" value="TreeGrafter"/>
</dbReference>
<evidence type="ECO:0000256" key="4">
    <source>
        <dbReference type="ARBA" id="ARBA00023125"/>
    </source>
</evidence>
<evidence type="ECO:0000313" key="10">
    <source>
        <dbReference type="EMBL" id="MWV43111.1"/>
    </source>
</evidence>
<feature type="domain" description="OmpR/PhoB-type" evidence="9">
    <location>
        <begin position="134"/>
        <end position="232"/>
    </location>
</feature>
<dbReference type="Gene3D" id="3.40.50.2300">
    <property type="match status" value="1"/>
</dbReference>
<dbReference type="InterPro" id="IPR036388">
    <property type="entry name" value="WH-like_DNA-bd_sf"/>
</dbReference>
<evidence type="ECO:0000256" key="2">
    <source>
        <dbReference type="ARBA" id="ARBA00023012"/>
    </source>
</evidence>
<dbReference type="InterPro" id="IPR016032">
    <property type="entry name" value="Sig_transdc_resp-reg_C-effctor"/>
</dbReference>
<dbReference type="Pfam" id="PF00486">
    <property type="entry name" value="Trans_reg_C"/>
    <property type="match status" value="1"/>
</dbReference>
<proteinExistence type="predicted"/>
<sequence length="238" mass="27435">MRQLERINILIIEDDTKIAGLLKAHIEKYGFAAAIVTDFSQVIEDFKKIQPDLVLLDVNLPKFDGFYWCRQLRSLSTCPILFISARDSEMDQVMALENGADDYITKPFHYDVVVAKIRSHLRRAYGSYSAKAEERTVESAGLMLYPERFLLTYRGLEVELTQKESVLVEALMKKADRIVSRGRLLDLMWEDRHFIDDNTLNVYITRIRKKLKELGIEEPIETVRGAGYKLRLEGNDGA</sequence>
<dbReference type="GO" id="GO:0005829">
    <property type="term" value="C:cytosol"/>
    <property type="evidence" value="ECO:0007669"/>
    <property type="project" value="TreeGrafter"/>
</dbReference>
<dbReference type="InterPro" id="IPR011006">
    <property type="entry name" value="CheY-like_superfamily"/>
</dbReference>
<keyword evidence="1 6" id="KW-0597">Phosphoprotein</keyword>
<keyword evidence="3" id="KW-0805">Transcription regulation</keyword>
<dbReference type="Proteomes" id="UP000460318">
    <property type="component" value="Unassembled WGS sequence"/>
</dbReference>
<keyword evidence="2" id="KW-0902">Two-component regulatory system</keyword>
<evidence type="ECO:0000259" key="9">
    <source>
        <dbReference type="PROSITE" id="PS51755"/>
    </source>
</evidence>
<feature type="modified residue" description="4-aspartylphosphate" evidence="6">
    <location>
        <position position="57"/>
    </location>
</feature>
<dbReference type="AlphaFoldDB" id="A0A7X3IH01"/>
<keyword evidence="4 7" id="KW-0238">DNA-binding</keyword>
<dbReference type="SMART" id="SM00862">
    <property type="entry name" value="Trans_reg_C"/>
    <property type="match status" value="1"/>
</dbReference>
<feature type="domain" description="Response regulatory" evidence="8">
    <location>
        <begin position="8"/>
        <end position="121"/>
    </location>
</feature>
<dbReference type="GO" id="GO:0006355">
    <property type="term" value="P:regulation of DNA-templated transcription"/>
    <property type="evidence" value="ECO:0007669"/>
    <property type="project" value="InterPro"/>
</dbReference>
<dbReference type="PANTHER" id="PTHR48111">
    <property type="entry name" value="REGULATOR OF RPOS"/>
    <property type="match status" value="1"/>
</dbReference>
<evidence type="ECO:0000256" key="3">
    <source>
        <dbReference type="ARBA" id="ARBA00023015"/>
    </source>
</evidence>
<evidence type="ECO:0000259" key="8">
    <source>
        <dbReference type="PROSITE" id="PS50110"/>
    </source>
</evidence>
<dbReference type="GO" id="GO:0000156">
    <property type="term" value="F:phosphorelay response regulator activity"/>
    <property type="evidence" value="ECO:0007669"/>
    <property type="project" value="TreeGrafter"/>
</dbReference>
<dbReference type="InterPro" id="IPR001867">
    <property type="entry name" value="OmpR/PhoB-type_DNA-bd"/>
</dbReference>
<dbReference type="CDD" id="cd18159">
    <property type="entry name" value="REC_OmpR_NsrR-like"/>
    <property type="match status" value="1"/>
</dbReference>
<dbReference type="PROSITE" id="PS50110">
    <property type="entry name" value="RESPONSE_REGULATORY"/>
    <property type="match status" value="1"/>
</dbReference>
<dbReference type="InterPro" id="IPR039420">
    <property type="entry name" value="WalR-like"/>
</dbReference>
<keyword evidence="11" id="KW-1185">Reference proteome</keyword>
<keyword evidence="5" id="KW-0804">Transcription</keyword>
<evidence type="ECO:0000256" key="7">
    <source>
        <dbReference type="PROSITE-ProRule" id="PRU01091"/>
    </source>
</evidence>
<reference evidence="10 11" key="1">
    <citation type="submission" date="2019-12" db="EMBL/GenBank/DDBJ databases">
        <title>Paenibacillus sp. nov., an endophytic bacterium isolated from the stem of Dendrobium.</title>
        <authorList>
            <person name="Zhao R."/>
        </authorList>
    </citation>
    <scope>NUCLEOTIDE SEQUENCE [LARGE SCALE GENOMIC DNA]</scope>
    <source>
        <strain evidence="10 11">HJL G12</strain>
    </source>
</reference>
<feature type="DNA-binding region" description="OmpR/PhoB-type" evidence="7">
    <location>
        <begin position="134"/>
        <end position="232"/>
    </location>
</feature>